<dbReference type="NCBIfam" id="TIGR00229">
    <property type="entry name" value="sensory_box"/>
    <property type="match status" value="2"/>
</dbReference>
<dbReference type="InterPro" id="IPR005467">
    <property type="entry name" value="His_kinase_dom"/>
</dbReference>
<dbReference type="Gene3D" id="3.30.565.10">
    <property type="entry name" value="Histidine kinase-like ATPase, C-terminal domain"/>
    <property type="match status" value="1"/>
</dbReference>
<dbReference type="OrthoDB" id="8127at2157"/>
<dbReference type="Proteomes" id="UP000062768">
    <property type="component" value="Chromosome I"/>
</dbReference>
<keyword evidence="8" id="KW-0843">Virulence</keyword>
<dbReference type="CDD" id="cd00130">
    <property type="entry name" value="PAS"/>
    <property type="match status" value="2"/>
</dbReference>
<evidence type="ECO:0000256" key="5">
    <source>
        <dbReference type="ARBA" id="ARBA00022741"/>
    </source>
</evidence>
<feature type="domain" description="Histidine kinase" evidence="9">
    <location>
        <begin position="289"/>
        <end position="481"/>
    </location>
</feature>
<dbReference type="InterPro" id="IPR036890">
    <property type="entry name" value="HATPase_C_sf"/>
</dbReference>
<feature type="domain" description="PAS" evidence="10">
    <location>
        <begin position="28"/>
        <end position="98"/>
    </location>
</feature>
<dbReference type="AlphaFoldDB" id="A0A089ZHH0"/>
<sequence length="491" mass="55685">MKHPDLSREEIQSRLQETEKRLSQTHEELNYLKSIVEHTEDAIVGLDLEGTVLSWNPAAEKLYGFSGDEALGSSVFMMIPPYNSDEISLILAWIKNGERITHYETLRRRKDGSLVNISLSVSPIKDARGRVVGASTISRDITTSKKMELKLQESEEKFRELFNNANDSIFLYPLTSDGTGGQFLEVNDVACHSLGYTRDELLKMTPRDIEVESREEPTLWDLLQEGSATFEAVNLTSDGRQIPVEVSAHIFNLRGEKMVLSILRDITRRKQAEEQLRKSLDEKELLLKEIHHRVKNNLMVISSLLNLQSKYIEDKAARKVFKESQNRARSMALIHSMLYRSTDLKCINFGEYITSLTQELFRTYVIRDNIKLKMDVGNVPLDINTAVPLGLIVNELVSNSLKHAFPHGEDGEISVKFHKANDHYVFQVADTGVGFPEGLDFRKTNSLGMRLVDTLTDQVDGEMELDTNHGTTFTLTFAEEDYGSPLKGDEK</sequence>
<dbReference type="InterPro" id="IPR035965">
    <property type="entry name" value="PAS-like_dom_sf"/>
</dbReference>
<dbReference type="Pfam" id="PF07568">
    <property type="entry name" value="HisKA_2"/>
    <property type="match status" value="1"/>
</dbReference>
<dbReference type="Gene3D" id="3.30.450.20">
    <property type="entry name" value="PAS domain"/>
    <property type="match status" value="2"/>
</dbReference>
<evidence type="ECO:0000259" key="10">
    <source>
        <dbReference type="PROSITE" id="PS50112"/>
    </source>
</evidence>
<dbReference type="KEGG" id="mfc:BRM9_1002"/>
<evidence type="ECO:0000256" key="3">
    <source>
        <dbReference type="ARBA" id="ARBA00022553"/>
    </source>
</evidence>
<dbReference type="GO" id="GO:0004673">
    <property type="term" value="F:protein histidine kinase activity"/>
    <property type="evidence" value="ECO:0007669"/>
    <property type="project" value="UniProtKB-EC"/>
</dbReference>
<feature type="domain" description="PAS" evidence="10">
    <location>
        <begin position="154"/>
        <end position="202"/>
    </location>
</feature>
<dbReference type="Proteomes" id="UP000029661">
    <property type="component" value="Chromosome"/>
</dbReference>
<name>A0A089ZHH0_METFO</name>
<evidence type="ECO:0000259" key="11">
    <source>
        <dbReference type="PROSITE" id="PS50113"/>
    </source>
</evidence>
<evidence type="ECO:0000256" key="4">
    <source>
        <dbReference type="ARBA" id="ARBA00022679"/>
    </source>
</evidence>
<dbReference type="InterPro" id="IPR000014">
    <property type="entry name" value="PAS"/>
</dbReference>
<keyword evidence="6 12" id="KW-0418">Kinase</keyword>
<dbReference type="PANTHER" id="PTHR41523">
    <property type="entry name" value="TWO-COMPONENT SYSTEM SENSOR PROTEIN"/>
    <property type="match status" value="1"/>
</dbReference>
<dbReference type="InterPro" id="IPR001610">
    <property type="entry name" value="PAC"/>
</dbReference>
<dbReference type="Pfam" id="PF13426">
    <property type="entry name" value="PAS_9"/>
    <property type="match status" value="2"/>
</dbReference>
<dbReference type="RefSeq" id="WP_048085035.1">
    <property type="nucleotide sequence ID" value="NZ_CP006933.1"/>
</dbReference>
<protein>
    <recommendedName>
        <fullName evidence="2">histidine kinase</fullName>
        <ecNumber evidence="2">2.7.13.3</ecNumber>
    </recommendedName>
</protein>
<gene>
    <name evidence="12" type="ORF">BRM9_1002</name>
    <name evidence="13" type="ORF">MB9_1340</name>
</gene>
<dbReference type="SUPFAM" id="SSF55785">
    <property type="entry name" value="PYP-like sensor domain (PAS domain)"/>
    <property type="match status" value="2"/>
</dbReference>
<dbReference type="InterPro" id="IPR011495">
    <property type="entry name" value="Sig_transdc_His_kin_sub2_dim/P"/>
</dbReference>
<dbReference type="PANTHER" id="PTHR41523:SF8">
    <property type="entry name" value="ETHYLENE RESPONSE SENSOR PROTEIN"/>
    <property type="match status" value="1"/>
</dbReference>
<evidence type="ECO:0000256" key="1">
    <source>
        <dbReference type="ARBA" id="ARBA00000085"/>
    </source>
</evidence>
<comment type="catalytic activity">
    <reaction evidence="1">
        <text>ATP + protein L-histidine = ADP + protein N-phospho-L-histidine.</text>
        <dbReference type="EC" id="2.7.13.3"/>
    </reaction>
</comment>
<dbReference type="EC" id="2.7.13.3" evidence="2"/>
<feature type="domain" description="PAC" evidence="11">
    <location>
        <begin position="101"/>
        <end position="153"/>
    </location>
</feature>
<evidence type="ECO:0000256" key="8">
    <source>
        <dbReference type="ARBA" id="ARBA00023026"/>
    </source>
</evidence>
<keyword evidence="3" id="KW-0597">Phosphoprotein</keyword>
<dbReference type="SMART" id="SM00091">
    <property type="entry name" value="PAS"/>
    <property type="match status" value="2"/>
</dbReference>
<evidence type="ECO:0000256" key="2">
    <source>
        <dbReference type="ARBA" id="ARBA00012438"/>
    </source>
</evidence>
<dbReference type="STRING" id="2162.BRM9_1002"/>
<keyword evidence="4" id="KW-0808">Transferase</keyword>
<dbReference type="Pfam" id="PF02518">
    <property type="entry name" value="HATPase_c"/>
    <property type="match status" value="1"/>
</dbReference>
<dbReference type="PROSITE" id="PS50112">
    <property type="entry name" value="PAS"/>
    <property type="match status" value="2"/>
</dbReference>
<dbReference type="EMBL" id="LN734822">
    <property type="protein sequence ID" value="CEL24977.1"/>
    <property type="molecule type" value="Genomic_DNA"/>
</dbReference>
<dbReference type="SMART" id="SM00086">
    <property type="entry name" value="PAC"/>
    <property type="match status" value="2"/>
</dbReference>
<dbReference type="GeneID" id="26739585"/>
<keyword evidence="15" id="KW-1185">Reference proteome</keyword>
<evidence type="ECO:0000256" key="7">
    <source>
        <dbReference type="ARBA" id="ARBA00022840"/>
    </source>
</evidence>
<evidence type="ECO:0000313" key="12">
    <source>
        <dbReference type="EMBL" id="AIS31818.1"/>
    </source>
</evidence>
<dbReference type="InterPro" id="IPR000700">
    <property type="entry name" value="PAS-assoc_C"/>
</dbReference>
<dbReference type="PROSITE" id="PS50113">
    <property type="entry name" value="PAC"/>
    <property type="match status" value="2"/>
</dbReference>
<reference evidence="12" key="1">
    <citation type="submission" date="2013-12" db="EMBL/GenBank/DDBJ databases">
        <title>The complete genome sequence of Methanobacterium sp. BRM9.</title>
        <authorList>
            <consortium name="Pastoral Greenhouse Gas Research Consortium"/>
            <person name="Kelly W.J."/>
            <person name="Leahy S.C."/>
            <person name="Perry R."/>
            <person name="Li D."/>
            <person name="Altermann E."/>
            <person name="Lambie S.C."/>
            <person name="Attwood G.T."/>
        </authorList>
    </citation>
    <scope>NUCLEOTIDE SEQUENCE [LARGE SCALE GENOMIC DNA]</scope>
    <source>
        <strain evidence="12">BRM9</strain>
    </source>
</reference>
<evidence type="ECO:0000259" key="9">
    <source>
        <dbReference type="PROSITE" id="PS50109"/>
    </source>
</evidence>
<dbReference type="InterPro" id="IPR003594">
    <property type="entry name" value="HATPase_dom"/>
</dbReference>
<evidence type="ECO:0000313" key="13">
    <source>
        <dbReference type="EMBL" id="CEL24977.1"/>
    </source>
</evidence>
<organism evidence="12 14">
    <name type="scientific">Methanobacterium formicicum</name>
    <dbReference type="NCBI Taxonomy" id="2162"/>
    <lineage>
        <taxon>Archaea</taxon>
        <taxon>Methanobacteriati</taxon>
        <taxon>Methanobacteriota</taxon>
        <taxon>Methanomada group</taxon>
        <taxon>Methanobacteria</taxon>
        <taxon>Methanobacteriales</taxon>
        <taxon>Methanobacteriaceae</taxon>
        <taxon>Methanobacterium</taxon>
    </lineage>
</organism>
<proteinExistence type="predicted"/>
<reference evidence="13" key="2">
    <citation type="submission" date="2014-09" db="EMBL/GenBank/DDBJ databases">
        <authorList>
            <person name="Bishop-Lilly K.A."/>
            <person name="Broomall S.M."/>
            <person name="Chain P.S."/>
            <person name="Chertkov O."/>
            <person name="Coyne S.R."/>
            <person name="Daligault H.E."/>
            <person name="Davenport K.W."/>
            <person name="Erkkila T."/>
            <person name="Frey K.G."/>
            <person name="Gibbons H.S."/>
            <person name="Gu W."/>
            <person name="Jaissle J."/>
            <person name="Johnson S.L."/>
            <person name="Koroleva G.I."/>
            <person name="Ladner J.T."/>
            <person name="Lo C.-C."/>
            <person name="Minogue T.D."/>
            <person name="Munk C."/>
            <person name="Palacios G.F."/>
            <person name="Redden C.L."/>
            <person name="Rosenzweig C.N."/>
            <person name="Scholz M.B."/>
            <person name="Teshima H."/>
            <person name="Xu Y."/>
        </authorList>
    </citation>
    <scope>NUCLEOTIDE SEQUENCE</scope>
    <source>
        <strain evidence="13">Mb9</strain>
    </source>
</reference>
<evidence type="ECO:0000313" key="15">
    <source>
        <dbReference type="Proteomes" id="UP000062768"/>
    </source>
</evidence>
<keyword evidence="7" id="KW-0067">ATP-binding</keyword>
<accession>A0A089ZHH0</accession>
<evidence type="ECO:0000256" key="6">
    <source>
        <dbReference type="ARBA" id="ARBA00022777"/>
    </source>
</evidence>
<dbReference type="GO" id="GO:0005524">
    <property type="term" value="F:ATP binding"/>
    <property type="evidence" value="ECO:0007669"/>
    <property type="project" value="UniProtKB-KW"/>
</dbReference>
<keyword evidence="5" id="KW-0547">Nucleotide-binding</keyword>
<feature type="domain" description="PAC" evidence="11">
    <location>
        <begin position="228"/>
        <end position="278"/>
    </location>
</feature>
<dbReference type="SUPFAM" id="SSF55874">
    <property type="entry name" value="ATPase domain of HSP90 chaperone/DNA topoisomerase II/histidine kinase"/>
    <property type="match status" value="1"/>
</dbReference>
<dbReference type="PROSITE" id="PS50109">
    <property type="entry name" value="HIS_KIN"/>
    <property type="match status" value="1"/>
</dbReference>
<dbReference type="SMART" id="SM00387">
    <property type="entry name" value="HATPase_c"/>
    <property type="match status" value="1"/>
</dbReference>
<dbReference type="PATRIC" id="fig|2162.10.peg.1402"/>
<evidence type="ECO:0000313" key="14">
    <source>
        <dbReference type="Proteomes" id="UP000029661"/>
    </source>
</evidence>
<dbReference type="EMBL" id="CP006933">
    <property type="protein sequence ID" value="AIS31818.1"/>
    <property type="molecule type" value="Genomic_DNA"/>
</dbReference>